<name>A0A8X6JDF5_TRICU</name>
<dbReference type="EMBL" id="BMAO01018117">
    <property type="protein sequence ID" value="GFR21158.1"/>
    <property type="molecule type" value="Genomic_DNA"/>
</dbReference>
<reference evidence="1" key="1">
    <citation type="submission" date="2020-07" db="EMBL/GenBank/DDBJ databases">
        <title>Multicomponent nature underlies the extraordinary mechanical properties of spider dragline silk.</title>
        <authorList>
            <person name="Kono N."/>
            <person name="Nakamura H."/>
            <person name="Mori M."/>
            <person name="Yoshida Y."/>
            <person name="Ohtoshi R."/>
            <person name="Malay A.D."/>
            <person name="Moran D.A.P."/>
            <person name="Tomita M."/>
            <person name="Numata K."/>
            <person name="Arakawa K."/>
        </authorList>
    </citation>
    <scope>NUCLEOTIDE SEQUENCE</scope>
</reference>
<dbReference type="Proteomes" id="UP000887116">
    <property type="component" value="Unassembled WGS sequence"/>
</dbReference>
<gene>
    <name evidence="1" type="ORF">TNCT_523271</name>
</gene>
<organism evidence="1 2">
    <name type="scientific">Trichonephila clavata</name>
    <name type="common">Joro spider</name>
    <name type="synonym">Nephila clavata</name>
    <dbReference type="NCBI Taxonomy" id="2740835"/>
    <lineage>
        <taxon>Eukaryota</taxon>
        <taxon>Metazoa</taxon>
        <taxon>Ecdysozoa</taxon>
        <taxon>Arthropoda</taxon>
        <taxon>Chelicerata</taxon>
        <taxon>Arachnida</taxon>
        <taxon>Araneae</taxon>
        <taxon>Araneomorphae</taxon>
        <taxon>Entelegynae</taxon>
        <taxon>Araneoidea</taxon>
        <taxon>Nephilidae</taxon>
        <taxon>Trichonephila</taxon>
    </lineage>
</organism>
<dbReference type="AlphaFoldDB" id="A0A8X6JDF5"/>
<keyword evidence="2" id="KW-1185">Reference proteome</keyword>
<evidence type="ECO:0000313" key="1">
    <source>
        <dbReference type="EMBL" id="GFR21158.1"/>
    </source>
</evidence>
<sequence>MAVQSLRSSKIIKAAFFLTALYQTSCRFRVKVDGEKPSNGALTSPVHPRTEGCFFSDSYLFFFILCVRKGFRAAFEKIPRSYPEDLGLVHRTQILFVLLPHNHSAFPSKHGRGGEAPRSNDGFALHLEKKLNQYSKDEWDR</sequence>
<accession>A0A8X6JDF5</accession>
<proteinExistence type="predicted"/>
<comment type="caution">
    <text evidence="1">The sequence shown here is derived from an EMBL/GenBank/DDBJ whole genome shotgun (WGS) entry which is preliminary data.</text>
</comment>
<evidence type="ECO:0000313" key="2">
    <source>
        <dbReference type="Proteomes" id="UP000887116"/>
    </source>
</evidence>
<protein>
    <submittedName>
        <fullName evidence="1">Uncharacterized protein</fullName>
    </submittedName>
</protein>